<evidence type="ECO:0000313" key="10">
    <source>
        <dbReference type="Proteomes" id="UP000709295"/>
    </source>
</evidence>
<feature type="region of interest" description="Disordered" evidence="7">
    <location>
        <begin position="409"/>
        <end position="439"/>
    </location>
</feature>
<feature type="coiled-coil region" evidence="6">
    <location>
        <begin position="142"/>
        <end position="169"/>
    </location>
</feature>
<dbReference type="PANTHER" id="PTHR12841">
    <property type="entry name" value="PROTEIN UNC-50 HOMOLOG"/>
    <property type="match status" value="1"/>
</dbReference>
<feature type="compositionally biased region" description="Polar residues" evidence="7">
    <location>
        <begin position="374"/>
        <end position="387"/>
    </location>
</feature>
<feature type="transmembrane region" description="Helical" evidence="8">
    <location>
        <begin position="993"/>
        <end position="1016"/>
    </location>
</feature>
<evidence type="ECO:0000256" key="2">
    <source>
        <dbReference type="ARBA" id="ARBA00006293"/>
    </source>
</evidence>
<keyword evidence="10" id="KW-1185">Reference proteome</keyword>
<feature type="region of interest" description="Disordered" evidence="7">
    <location>
        <begin position="369"/>
        <end position="397"/>
    </location>
</feature>
<keyword evidence="4 8" id="KW-1133">Transmembrane helix</keyword>
<dbReference type="Pfam" id="PF05216">
    <property type="entry name" value="UNC-50"/>
    <property type="match status" value="1"/>
</dbReference>
<sequence>MSRSSSDDSAPSASFPTPVGPPKAAEPAPDQEEVLRLTATQLLGPDYEEAVKVAQYAIDNERRQMPHTAIDAYIRAGQMLIEIGRRQAAPHLQDIVKAKALALLQRAEGLSEWTNEVLAKDSSQQALAAAYHQSQQNRYRSLTEKQELVSKMQQDNRNMKARLNQLALLTKIRGRMMKVVKKRRARKAAEAEAAAQATRDIMSSRGGFNDVTGGMDDYEEAGGYEGPNNVTGSGSDEDEESRDPPSHHYRAPFFPATHGSPREEQKVDLINELHNRIGLPQIDHLRKFEPLTSDPRADTKQEELQSELETAKQEADKLRAAVQEMEQCLRLAAQHSKQRSIKLEQQKAQEFAEVQSELDRVREELEVERRRSASLHSGPSSWRSSVASDPGTDESQDTGVMQNLRLSLHKTKEQTSDVDEEGMEEDQDGGRRFESGGNSMDGYSRVELLGEGSFGSVFLMREKKLGGRLVCVKEIYRAHYPKRSAFASRAKSVDVEVDLMKKLRHPNLIRPPPAMQAIAAQQAIPCYPPFAATPGAQSKLARLNVFVISWEDVLAPMSFLAKRVGLQPTRSSLEAAKAAYVQDRYLQQALASVEEETIELLRTAATLGPVFIVTEKSIRYMETACAAFFPRLAHWLTSADLAVATSSQQSRVRVLAAPQKFANILESSAWLARMYQEIVKVAVCEAHGASIAAAGALGHVQRLLQHRESGTLGLVSISATSGDPFSALNFEHFFAQLRTLQGYISAAAAHNSAFSILGVVSPPSSSSVAMLSPTTHSEELLQPSTSIDMKYVLSSDPLGSRHKKKAKRAGADVFRSCSAFPEYFARVLDYRQMDLDATFYQMVTLCVQPAKVYKSAYYRKQTKNRWARDDPAFAVIQFAFLLVATVAWAIAFRVDSFAKYASLLFHAVMVEWLGFGLVISTLCWWIANHHLRQRNNHGMGDTLYVEQRVEWQFAFDIHCNSFFILFLFLYVLQFLLAPLLASNSFVMLLVGNVLYSLGWGFYTYITFLGYMALPFLHRTEQLLLPLILILALFISTLVLQAVFGAQINLAHISTNYYYAP</sequence>
<evidence type="ECO:0000256" key="5">
    <source>
        <dbReference type="ARBA" id="ARBA00023136"/>
    </source>
</evidence>
<comment type="subcellular location">
    <subcellularLocation>
        <location evidence="1">Membrane</location>
        <topology evidence="1">Multi-pass membrane protein</topology>
    </subcellularLocation>
</comment>
<evidence type="ECO:0000313" key="9">
    <source>
        <dbReference type="EMBL" id="KAG6967651.1"/>
    </source>
</evidence>
<comment type="caution">
    <text evidence="9">The sequence shown here is derived from an EMBL/GenBank/DDBJ whole genome shotgun (WGS) entry which is preliminary data.</text>
</comment>
<evidence type="ECO:0008006" key="11">
    <source>
        <dbReference type="Google" id="ProtNLM"/>
    </source>
</evidence>
<dbReference type="AlphaFoldDB" id="A0A8J5M914"/>
<feature type="region of interest" description="Disordered" evidence="7">
    <location>
        <begin position="204"/>
        <end position="261"/>
    </location>
</feature>
<proteinExistence type="inferred from homology"/>
<evidence type="ECO:0000256" key="1">
    <source>
        <dbReference type="ARBA" id="ARBA00004141"/>
    </source>
</evidence>
<organism evidence="9 10">
    <name type="scientific">Phytophthora aleatoria</name>
    <dbReference type="NCBI Taxonomy" id="2496075"/>
    <lineage>
        <taxon>Eukaryota</taxon>
        <taxon>Sar</taxon>
        <taxon>Stramenopiles</taxon>
        <taxon>Oomycota</taxon>
        <taxon>Peronosporomycetes</taxon>
        <taxon>Peronosporales</taxon>
        <taxon>Peronosporaceae</taxon>
        <taxon>Phytophthora</taxon>
    </lineage>
</organism>
<feature type="compositionally biased region" description="Acidic residues" evidence="7">
    <location>
        <begin position="416"/>
        <end position="427"/>
    </location>
</feature>
<keyword evidence="6" id="KW-0175">Coiled coil</keyword>
<dbReference type="PANTHER" id="PTHR12841:SF6">
    <property type="entry name" value="PROTEIN UNC-50 HOMOLOG"/>
    <property type="match status" value="1"/>
</dbReference>
<dbReference type="InterPro" id="IPR007881">
    <property type="entry name" value="UNC-50"/>
</dbReference>
<dbReference type="Proteomes" id="UP000709295">
    <property type="component" value="Unassembled WGS sequence"/>
</dbReference>
<gene>
    <name evidence="9" type="ORF">JG688_00006204</name>
</gene>
<feature type="region of interest" description="Disordered" evidence="7">
    <location>
        <begin position="1"/>
        <end position="31"/>
    </location>
</feature>
<dbReference type="EMBL" id="JAENGY010000264">
    <property type="protein sequence ID" value="KAG6967651.1"/>
    <property type="molecule type" value="Genomic_DNA"/>
</dbReference>
<feature type="compositionally biased region" description="Low complexity" evidence="7">
    <location>
        <begin position="1"/>
        <end position="14"/>
    </location>
</feature>
<dbReference type="GO" id="GO:0000139">
    <property type="term" value="C:Golgi membrane"/>
    <property type="evidence" value="ECO:0007669"/>
    <property type="project" value="TreeGrafter"/>
</dbReference>
<evidence type="ECO:0000256" key="3">
    <source>
        <dbReference type="ARBA" id="ARBA00022692"/>
    </source>
</evidence>
<feature type="transmembrane region" description="Helical" evidence="8">
    <location>
        <begin position="903"/>
        <end position="927"/>
    </location>
</feature>
<comment type="similarity">
    <text evidence="2">Belongs to the unc-50 family.</text>
</comment>
<evidence type="ECO:0000256" key="8">
    <source>
        <dbReference type="SAM" id="Phobius"/>
    </source>
</evidence>
<evidence type="ECO:0000256" key="7">
    <source>
        <dbReference type="SAM" id="MobiDB-lite"/>
    </source>
</evidence>
<keyword evidence="3 8" id="KW-0812">Transmembrane</keyword>
<protein>
    <recommendedName>
        <fullName evidence="11">Protein kinase domain-containing protein</fullName>
    </recommendedName>
</protein>
<evidence type="ECO:0000256" key="4">
    <source>
        <dbReference type="ARBA" id="ARBA00022989"/>
    </source>
</evidence>
<name>A0A8J5M914_9STRA</name>
<accession>A0A8J5M914</accession>
<reference evidence="9" key="1">
    <citation type="submission" date="2021-01" db="EMBL/GenBank/DDBJ databases">
        <title>Phytophthora aleatoria, a newly-described species from Pinus radiata is distinct from Phytophthora cactorum isolates based on comparative genomics.</title>
        <authorList>
            <person name="Mcdougal R."/>
            <person name="Panda P."/>
            <person name="Williams N."/>
            <person name="Studholme D.J."/>
        </authorList>
    </citation>
    <scope>NUCLEOTIDE SEQUENCE</scope>
    <source>
        <strain evidence="9">NZFS 4037</strain>
    </source>
</reference>
<feature type="transmembrane region" description="Helical" evidence="8">
    <location>
        <begin position="962"/>
        <end position="981"/>
    </location>
</feature>
<feature type="transmembrane region" description="Helical" evidence="8">
    <location>
        <begin position="1022"/>
        <end position="1043"/>
    </location>
</feature>
<feature type="transmembrane region" description="Helical" evidence="8">
    <location>
        <begin position="872"/>
        <end position="891"/>
    </location>
</feature>
<keyword evidence="5 8" id="KW-0472">Membrane</keyword>
<evidence type="ECO:0000256" key="6">
    <source>
        <dbReference type="SAM" id="Coils"/>
    </source>
</evidence>